<evidence type="ECO:0000313" key="1">
    <source>
        <dbReference type="EMBL" id="GGC43065.1"/>
    </source>
</evidence>
<organism evidence="1 2">
    <name type="scientific">Parapedobacter defluvii</name>
    <dbReference type="NCBI Taxonomy" id="2045106"/>
    <lineage>
        <taxon>Bacteria</taxon>
        <taxon>Pseudomonadati</taxon>
        <taxon>Bacteroidota</taxon>
        <taxon>Sphingobacteriia</taxon>
        <taxon>Sphingobacteriales</taxon>
        <taxon>Sphingobacteriaceae</taxon>
        <taxon>Parapedobacter</taxon>
    </lineage>
</organism>
<dbReference type="RefSeq" id="WP_188753164.1">
    <property type="nucleotide sequence ID" value="NZ_BMIK01000019.1"/>
</dbReference>
<comment type="caution">
    <text evidence="1">The sequence shown here is derived from an EMBL/GenBank/DDBJ whole genome shotgun (WGS) entry which is preliminary data.</text>
</comment>
<accession>A0ABQ1MM81</accession>
<gene>
    <name evidence="1" type="ORF">GCM10011386_39170</name>
</gene>
<reference evidence="2" key="1">
    <citation type="journal article" date="2019" name="Int. J. Syst. Evol. Microbiol.">
        <title>The Global Catalogue of Microorganisms (GCM) 10K type strain sequencing project: providing services to taxonomists for standard genome sequencing and annotation.</title>
        <authorList>
            <consortium name="The Broad Institute Genomics Platform"/>
            <consortium name="The Broad Institute Genome Sequencing Center for Infectious Disease"/>
            <person name="Wu L."/>
            <person name="Ma J."/>
        </authorList>
    </citation>
    <scope>NUCLEOTIDE SEQUENCE [LARGE SCALE GENOMIC DNA]</scope>
    <source>
        <strain evidence="2">CGMCC 1.15342</strain>
    </source>
</reference>
<dbReference type="EMBL" id="BMIK01000019">
    <property type="protein sequence ID" value="GGC43065.1"/>
    <property type="molecule type" value="Genomic_DNA"/>
</dbReference>
<name>A0ABQ1MM81_9SPHI</name>
<proteinExistence type="predicted"/>
<evidence type="ECO:0000313" key="2">
    <source>
        <dbReference type="Proteomes" id="UP000597338"/>
    </source>
</evidence>
<dbReference type="Proteomes" id="UP000597338">
    <property type="component" value="Unassembled WGS sequence"/>
</dbReference>
<keyword evidence="2" id="KW-1185">Reference proteome</keyword>
<protein>
    <submittedName>
        <fullName evidence="1">Uncharacterized protein</fullName>
    </submittedName>
</protein>
<sequence length="66" mass="7220">MLNGKIKQAIENAVQEEGQSPLLAMKIKAWMEALTEGDADIADPGSYTPRSSLCFENTIVPQNPEE</sequence>